<dbReference type="PROSITE" id="PS51000">
    <property type="entry name" value="HTH_DEOR_2"/>
    <property type="match status" value="1"/>
</dbReference>
<evidence type="ECO:0000256" key="3">
    <source>
        <dbReference type="SAM" id="MobiDB-lite"/>
    </source>
</evidence>
<dbReference type="InterPro" id="IPR036390">
    <property type="entry name" value="WH_DNA-bd_sf"/>
</dbReference>
<gene>
    <name evidence="5" type="ORF">FH607_006985</name>
</gene>
<keyword evidence="6" id="KW-1185">Reference proteome</keyword>
<dbReference type="GO" id="GO:0003700">
    <property type="term" value="F:DNA-binding transcription factor activity"/>
    <property type="evidence" value="ECO:0007669"/>
    <property type="project" value="InterPro"/>
</dbReference>
<keyword evidence="1" id="KW-0805">Transcription regulation</keyword>
<feature type="region of interest" description="Disordered" evidence="3">
    <location>
        <begin position="331"/>
        <end position="398"/>
    </location>
</feature>
<accession>A0A5N6AIB2</accession>
<dbReference type="PANTHER" id="PTHR34580">
    <property type="match status" value="1"/>
</dbReference>
<feature type="compositionally biased region" description="Pro residues" evidence="3">
    <location>
        <begin position="337"/>
        <end position="390"/>
    </location>
</feature>
<dbReference type="PROSITE" id="PS52050">
    <property type="entry name" value="WYL"/>
    <property type="match status" value="1"/>
</dbReference>
<dbReference type="AlphaFoldDB" id="A0A5N6AIB2"/>
<dbReference type="InterPro" id="IPR036388">
    <property type="entry name" value="WH-like_DNA-bd_sf"/>
</dbReference>
<reference evidence="5" key="1">
    <citation type="submission" date="2019-10" db="EMBL/GenBank/DDBJ databases">
        <title>Nonomuraea sp. nov., isolated from Phyllanthus amarus.</title>
        <authorList>
            <person name="Klykleung N."/>
            <person name="Tanasupawat S."/>
        </authorList>
    </citation>
    <scope>NUCLEOTIDE SEQUENCE [LARGE SCALE GENOMIC DNA]</scope>
    <source>
        <strain evidence="5">3MP-10</strain>
    </source>
</reference>
<dbReference type="InterPro" id="IPR001034">
    <property type="entry name" value="DeoR_HTH"/>
</dbReference>
<dbReference type="OrthoDB" id="3171994at2"/>
<name>A0A5N6AIB2_9ACTN</name>
<sequence>MRNMRADRLLSLLLLLQNRGRLTAPELAAELEVSVRTVYRDIEALAASGVPVTADRGPAGGYRLMEGYRTRLTGLTDGQAESLFLAGVPGAARELGLGAELAAAQLKLRAALPAELAARTERITQRFHLDARGWFREAEPVPQLAAVARAVWEQRPLHAHYRGWHGAGERELRPLGLVLKSGIWYLLALRHRPEVTTEDEGRVRGYRVARFGEVRLGEERFERPADFDLAAHWAESTRALEAARYHQTARLRISPRAGRLLTMLYGAPGAQALAEAAPPDEHGWRVVDLAVESTAIAVGDLLRLGDEAEVLGPPALRAAVAEAVRGLARRYADEPAPEGPAPEDPAPAGPAPAGPAPAGPAPAGPASPGPASPGPAPDEPAPPGSAPPAPTSGRNATA</sequence>
<proteinExistence type="predicted"/>
<evidence type="ECO:0000256" key="2">
    <source>
        <dbReference type="ARBA" id="ARBA00023163"/>
    </source>
</evidence>
<dbReference type="SUPFAM" id="SSF46785">
    <property type="entry name" value="Winged helix' DNA-binding domain"/>
    <property type="match status" value="1"/>
</dbReference>
<dbReference type="Pfam" id="PF25583">
    <property type="entry name" value="WCX"/>
    <property type="match status" value="1"/>
</dbReference>
<dbReference type="Pfam" id="PF08279">
    <property type="entry name" value="HTH_11"/>
    <property type="match status" value="1"/>
</dbReference>
<keyword evidence="2" id="KW-0804">Transcription</keyword>
<dbReference type="Pfam" id="PF13280">
    <property type="entry name" value="WYL"/>
    <property type="match status" value="1"/>
</dbReference>
<organism evidence="5 6">
    <name type="scientific">Streptomyces mimosae</name>
    <dbReference type="NCBI Taxonomy" id="2586635"/>
    <lineage>
        <taxon>Bacteria</taxon>
        <taxon>Bacillati</taxon>
        <taxon>Actinomycetota</taxon>
        <taxon>Actinomycetes</taxon>
        <taxon>Kitasatosporales</taxon>
        <taxon>Streptomycetaceae</taxon>
        <taxon>Streptomyces</taxon>
    </lineage>
</organism>
<dbReference type="Proteomes" id="UP000314251">
    <property type="component" value="Unassembled WGS sequence"/>
</dbReference>
<evidence type="ECO:0000259" key="4">
    <source>
        <dbReference type="PROSITE" id="PS51000"/>
    </source>
</evidence>
<dbReference type="InterPro" id="IPR057727">
    <property type="entry name" value="WCX_dom"/>
</dbReference>
<dbReference type="InterPro" id="IPR013196">
    <property type="entry name" value="HTH_11"/>
</dbReference>
<dbReference type="InterPro" id="IPR026881">
    <property type="entry name" value="WYL_dom"/>
</dbReference>
<dbReference type="PANTHER" id="PTHR34580:SF1">
    <property type="entry name" value="PROTEIN PAFC"/>
    <property type="match status" value="1"/>
</dbReference>
<dbReference type="Gene3D" id="1.10.10.10">
    <property type="entry name" value="Winged helix-like DNA-binding domain superfamily/Winged helix DNA-binding domain"/>
    <property type="match status" value="1"/>
</dbReference>
<dbReference type="EMBL" id="VDLY02000004">
    <property type="protein sequence ID" value="KAB8167746.1"/>
    <property type="molecule type" value="Genomic_DNA"/>
</dbReference>
<protein>
    <submittedName>
        <fullName evidence="5">WYL domain-containing protein</fullName>
    </submittedName>
</protein>
<dbReference type="InterPro" id="IPR051534">
    <property type="entry name" value="CBASS_pafABC_assoc_protein"/>
</dbReference>
<comment type="caution">
    <text evidence="5">The sequence shown here is derived from an EMBL/GenBank/DDBJ whole genome shotgun (WGS) entry which is preliminary data.</text>
</comment>
<evidence type="ECO:0000313" key="5">
    <source>
        <dbReference type="EMBL" id="KAB8167746.1"/>
    </source>
</evidence>
<evidence type="ECO:0000256" key="1">
    <source>
        <dbReference type="ARBA" id="ARBA00023015"/>
    </source>
</evidence>
<feature type="domain" description="HTH deoR-type" evidence="4">
    <location>
        <begin position="5"/>
        <end position="60"/>
    </location>
</feature>
<evidence type="ECO:0000313" key="6">
    <source>
        <dbReference type="Proteomes" id="UP000314251"/>
    </source>
</evidence>